<gene>
    <name evidence="2" type="ORF">TCMB3V08_LOCUS595</name>
</gene>
<feature type="region of interest" description="Disordered" evidence="1">
    <location>
        <begin position="1"/>
        <end position="23"/>
    </location>
</feature>
<dbReference type="AlphaFoldDB" id="A0A7R9P2Q5"/>
<evidence type="ECO:0000256" key="1">
    <source>
        <dbReference type="SAM" id="MobiDB-lite"/>
    </source>
</evidence>
<proteinExistence type="predicted"/>
<evidence type="ECO:0000313" key="2">
    <source>
        <dbReference type="EMBL" id="CAD7567813.1"/>
    </source>
</evidence>
<name>A0A7R9P2Q5_TIMCA</name>
<accession>A0A7R9P2Q5</accession>
<feature type="compositionally biased region" description="Polar residues" evidence="1">
    <location>
        <begin position="1"/>
        <end position="10"/>
    </location>
</feature>
<organism evidence="2">
    <name type="scientific">Timema californicum</name>
    <name type="common">California timema</name>
    <name type="synonym">Walking stick</name>
    <dbReference type="NCBI Taxonomy" id="61474"/>
    <lineage>
        <taxon>Eukaryota</taxon>
        <taxon>Metazoa</taxon>
        <taxon>Ecdysozoa</taxon>
        <taxon>Arthropoda</taxon>
        <taxon>Hexapoda</taxon>
        <taxon>Insecta</taxon>
        <taxon>Pterygota</taxon>
        <taxon>Neoptera</taxon>
        <taxon>Polyneoptera</taxon>
        <taxon>Phasmatodea</taxon>
        <taxon>Timematodea</taxon>
        <taxon>Timematoidea</taxon>
        <taxon>Timematidae</taxon>
        <taxon>Timema</taxon>
    </lineage>
</organism>
<dbReference type="EMBL" id="OE179161">
    <property type="protein sequence ID" value="CAD7567813.1"/>
    <property type="molecule type" value="Genomic_DNA"/>
</dbReference>
<protein>
    <submittedName>
        <fullName evidence="2">(California timema) hypothetical protein</fullName>
    </submittedName>
</protein>
<sequence length="212" mass="23684">MESASESNRMADSEGGSEQDDVSFLRTECYSKSDSELTKSAVINKITSNPLVLLSECLVMNLQVPVSIPDRYPSSDMSVNPVLFDKYIAMKHLSAHSPFNIMLQPELQDCVPRSRMCSPTLPPPPPEIIVCMFPSGCVLSAPSVLSSPHGLSNLHHLFYASRTSYILRACSNYFGSFLFYLKCVPLIKRFSDSRKLVSVFRVLQRRLDSSSY</sequence>
<reference evidence="2" key="1">
    <citation type="submission" date="2020-11" db="EMBL/GenBank/DDBJ databases">
        <authorList>
            <person name="Tran Van P."/>
        </authorList>
    </citation>
    <scope>NUCLEOTIDE SEQUENCE</scope>
</reference>